<comment type="caution">
    <text evidence="2">The sequence shown here is derived from an EMBL/GenBank/DDBJ whole genome shotgun (WGS) entry which is preliminary data.</text>
</comment>
<name>A0A7W7AJE7_9SPHN</name>
<sequence length="135" mass="14340">MIAADAVLIGGGGVAALLVVVPLGLWLWRRRTPPRIDGPEEAVAAVEQMLPGFPVSAAVVGADGLGALAVTADGRIAAVRRVGRRLLAREVPWRVVRATRDGILVETGDRRLGTVLLARVDALDIRRLTPKGIEW</sequence>
<evidence type="ECO:0000256" key="1">
    <source>
        <dbReference type="SAM" id="Phobius"/>
    </source>
</evidence>
<gene>
    <name evidence="2" type="ORF">GGQ96_002265</name>
</gene>
<dbReference type="RefSeq" id="WP_343059010.1">
    <property type="nucleotide sequence ID" value="NZ_JACHNY010000004.1"/>
</dbReference>
<keyword evidence="1" id="KW-0472">Membrane</keyword>
<organism evidence="2 3">
    <name type="scientific">Sphingomonas abaci</name>
    <dbReference type="NCBI Taxonomy" id="237611"/>
    <lineage>
        <taxon>Bacteria</taxon>
        <taxon>Pseudomonadati</taxon>
        <taxon>Pseudomonadota</taxon>
        <taxon>Alphaproteobacteria</taxon>
        <taxon>Sphingomonadales</taxon>
        <taxon>Sphingomonadaceae</taxon>
        <taxon>Sphingomonas</taxon>
    </lineage>
</organism>
<protein>
    <submittedName>
        <fullName evidence="2">Uncharacterized protein</fullName>
    </submittedName>
</protein>
<proteinExistence type="predicted"/>
<evidence type="ECO:0000313" key="3">
    <source>
        <dbReference type="Proteomes" id="UP000574769"/>
    </source>
</evidence>
<dbReference type="EMBL" id="JACHNY010000004">
    <property type="protein sequence ID" value="MBB4618129.1"/>
    <property type="molecule type" value="Genomic_DNA"/>
</dbReference>
<evidence type="ECO:0000313" key="2">
    <source>
        <dbReference type="EMBL" id="MBB4618129.1"/>
    </source>
</evidence>
<keyword evidence="3" id="KW-1185">Reference proteome</keyword>
<accession>A0A7W7AJE7</accession>
<feature type="transmembrane region" description="Helical" evidence="1">
    <location>
        <begin position="6"/>
        <end position="28"/>
    </location>
</feature>
<dbReference type="AlphaFoldDB" id="A0A7W7AJE7"/>
<dbReference type="Proteomes" id="UP000574769">
    <property type="component" value="Unassembled WGS sequence"/>
</dbReference>
<reference evidence="2 3" key="1">
    <citation type="submission" date="2020-08" db="EMBL/GenBank/DDBJ databases">
        <title>Genomic Encyclopedia of Type Strains, Phase IV (KMG-IV): sequencing the most valuable type-strain genomes for metagenomic binning, comparative biology and taxonomic classification.</title>
        <authorList>
            <person name="Goeker M."/>
        </authorList>
    </citation>
    <scope>NUCLEOTIDE SEQUENCE [LARGE SCALE GENOMIC DNA]</scope>
    <source>
        <strain evidence="2 3">DSM 15867</strain>
    </source>
</reference>
<keyword evidence="1" id="KW-1133">Transmembrane helix</keyword>
<keyword evidence="1" id="KW-0812">Transmembrane</keyword>